<dbReference type="RefSeq" id="WP_085123739.1">
    <property type="nucleotide sequence ID" value="NZ_FWZX01000013.1"/>
</dbReference>
<dbReference type="InterPro" id="IPR006311">
    <property type="entry name" value="TAT_signal"/>
</dbReference>
<proteinExistence type="predicted"/>
<reference evidence="2 3" key="1">
    <citation type="submission" date="2017-04" db="EMBL/GenBank/DDBJ databases">
        <authorList>
            <person name="Afonso C.L."/>
            <person name="Miller P.J."/>
            <person name="Scott M.A."/>
            <person name="Spackman E."/>
            <person name="Goraichik I."/>
            <person name="Dimitrov K.M."/>
            <person name="Suarez D.L."/>
            <person name="Swayne D.E."/>
        </authorList>
    </citation>
    <scope>NUCLEOTIDE SEQUENCE [LARGE SCALE GENOMIC DNA]</scope>
    <source>
        <strain evidence="2 3">USBA 355</strain>
    </source>
</reference>
<organism evidence="2 3">
    <name type="scientific">Tistlia consotensis USBA 355</name>
    <dbReference type="NCBI Taxonomy" id="560819"/>
    <lineage>
        <taxon>Bacteria</taxon>
        <taxon>Pseudomonadati</taxon>
        <taxon>Pseudomonadota</taxon>
        <taxon>Alphaproteobacteria</taxon>
        <taxon>Rhodospirillales</taxon>
        <taxon>Rhodovibrionaceae</taxon>
        <taxon>Tistlia</taxon>
    </lineage>
</organism>
<dbReference type="EMBL" id="FWZX01000013">
    <property type="protein sequence ID" value="SMF38695.1"/>
    <property type="molecule type" value="Genomic_DNA"/>
</dbReference>
<dbReference type="PROSITE" id="PS51318">
    <property type="entry name" value="TAT"/>
    <property type="match status" value="1"/>
</dbReference>
<evidence type="ECO:0000256" key="1">
    <source>
        <dbReference type="SAM" id="SignalP"/>
    </source>
</evidence>
<keyword evidence="1" id="KW-0732">Signal</keyword>
<dbReference type="AlphaFoldDB" id="A0A1Y6C5Z0"/>
<accession>A0A1Y6C5Z0</accession>
<feature type="chain" id="PRO_5013345965" description="HdeA/HdeB family protein" evidence="1">
    <location>
        <begin position="31"/>
        <end position="125"/>
    </location>
</feature>
<evidence type="ECO:0000313" key="3">
    <source>
        <dbReference type="Proteomes" id="UP000192917"/>
    </source>
</evidence>
<name>A0A1Y6C5Z0_9PROT</name>
<feature type="signal peptide" evidence="1">
    <location>
        <begin position="1"/>
        <end position="30"/>
    </location>
</feature>
<dbReference type="Proteomes" id="UP000192917">
    <property type="component" value="Unassembled WGS sequence"/>
</dbReference>
<gene>
    <name evidence="2" type="ORF">SAMN05428998_11360</name>
</gene>
<evidence type="ECO:0008006" key="4">
    <source>
        <dbReference type="Google" id="ProtNLM"/>
    </source>
</evidence>
<protein>
    <recommendedName>
        <fullName evidence="4">HdeA/HdeB family protein</fullName>
    </recommendedName>
</protein>
<keyword evidence="3" id="KW-1185">Reference proteome</keyword>
<dbReference type="STRING" id="560819.SAMN05428998_11360"/>
<evidence type="ECO:0000313" key="2">
    <source>
        <dbReference type="EMBL" id="SMF38695.1"/>
    </source>
</evidence>
<sequence>MTRLSRRLPPLAAVLLAAVLVAAGALPPAAAPARAESSLAAKEAVYTDYYRAVAAYGQCRKKHLGQAAHDAIAHYVEQQGMSEIGTKRLLLIQQAKDDIRAAGCNSPLATEALQRFDRELAPLLP</sequence>